<feature type="chain" id="PRO_5015565077" description="DUF5777 domain-containing protein" evidence="1">
    <location>
        <begin position="19"/>
        <end position="295"/>
    </location>
</feature>
<dbReference type="RefSeq" id="WP_105217486.1">
    <property type="nucleotide sequence ID" value="NZ_CP027062.1"/>
</dbReference>
<reference evidence="3 4" key="1">
    <citation type="submission" date="2018-02" db="EMBL/GenBank/DDBJ databases">
        <title>Genomic analysis of the strain RR4-38 isolated from a seawater recirculating aquaculture system.</title>
        <authorList>
            <person name="Kim Y.-S."/>
            <person name="Jang Y.H."/>
            <person name="Kim K.-H."/>
        </authorList>
    </citation>
    <scope>NUCLEOTIDE SEQUENCE [LARGE SCALE GENOMIC DNA]</scope>
    <source>
        <strain evidence="3 4">RR4-38</strain>
    </source>
</reference>
<keyword evidence="1" id="KW-0732">Signal</keyword>
<evidence type="ECO:0000313" key="4">
    <source>
        <dbReference type="Proteomes" id="UP000238442"/>
    </source>
</evidence>
<name>A0A2S0HZZ5_9FLAO</name>
<dbReference type="AlphaFoldDB" id="A0A2S0HZZ5"/>
<dbReference type="InterPro" id="IPR045916">
    <property type="entry name" value="DUF5777"/>
</dbReference>
<sequence length="295" mass="33333">MKLKYLVLFILLPLVGFAQDDLLDALESEVVEDKTVDAAFKGLKVVNFESTKLAHKKDFYFIVSHRFGTVKNGFDDLFGLDEAVTQLKFIYGLNDWLNLGVARSSLQKTYGAHVKYRIIGQQKDGFPLTVVGYNLVTINTGLDEDMFTNFEFSDRLTYTSQALVSRKVSNKLSLLIAPTYIHENLATRSVVVLADDSSLNFDEKNDQFALGLGGRYKLTTRWSINMDYGLHLNRNDNSNFKNPFSVGVDLETGGHVFQMHFTNAQPMFEDGFIIRGAGDWGDGDFYFGFNLSRVF</sequence>
<dbReference type="EMBL" id="CP027062">
    <property type="protein sequence ID" value="AVI52247.1"/>
    <property type="molecule type" value="Genomic_DNA"/>
</dbReference>
<feature type="signal peptide" evidence="1">
    <location>
        <begin position="1"/>
        <end position="18"/>
    </location>
</feature>
<evidence type="ECO:0000259" key="2">
    <source>
        <dbReference type="Pfam" id="PF19089"/>
    </source>
</evidence>
<keyword evidence="4" id="KW-1185">Reference proteome</keyword>
<dbReference type="Proteomes" id="UP000238442">
    <property type="component" value="Chromosome"/>
</dbReference>
<organism evidence="3 4">
    <name type="scientific">Pukyongia salina</name>
    <dbReference type="NCBI Taxonomy" id="2094025"/>
    <lineage>
        <taxon>Bacteria</taxon>
        <taxon>Pseudomonadati</taxon>
        <taxon>Bacteroidota</taxon>
        <taxon>Flavobacteriia</taxon>
        <taxon>Flavobacteriales</taxon>
        <taxon>Flavobacteriaceae</taxon>
        <taxon>Pukyongia</taxon>
    </lineage>
</organism>
<proteinExistence type="predicted"/>
<accession>A0A2S0HZZ5</accession>
<evidence type="ECO:0000256" key="1">
    <source>
        <dbReference type="SAM" id="SignalP"/>
    </source>
</evidence>
<dbReference type="KEGG" id="aue:C5O00_14210"/>
<dbReference type="OrthoDB" id="1117410at2"/>
<protein>
    <recommendedName>
        <fullName evidence="2">DUF5777 domain-containing protein</fullName>
    </recommendedName>
</protein>
<evidence type="ECO:0000313" key="3">
    <source>
        <dbReference type="EMBL" id="AVI52247.1"/>
    </source>
</evidence>
<feature type="domain" description="DUF5777" evidence="2">
    <location>
        <begin position="40"/>
        <end position="295"/>
    </location>
</feature>
<dbReference type="Pfam" id="PF19089">
    <property type="entry name" value="DUF5777"/>
    <property type="match status" value="1"/>
</dbReference>
<gene>
    <name evidence="3" type="ORF">C5O00_14210</name>
</gene>